<name>A0ABV7RZK8_9RHOB</name>
<organism evidence="1 2">
    <name type="scientific">Paracoccus simplex</name>
    <dbReference type="NCBI Taxonomy" id="2086346"/>
    <lineage>
        <taxon>Bacteria</taxon>
        <taxon>Pseudomonadati</taxon>
        <taxon>Pseudomonadota</taxon>
        <taxon>Alphaproteobacteria</taxon>
        <taxon>Rhodobacterales</taxon>
        <taxon>Paracoccaceae</taxon>
        <taxon>Paracoccus</taxon>
    </lineage>
</organism>
<accession>A0ABV7RZK8</accession>
<sequence>MTMTNSSDDTGMDQITYSVCDLADLAAQMVAQVETAQALHSEAWMQEVAGRKETAETLRELADERTHTALRGLTHLVKELNEMAETLAG</sequence>
<keyword evidence="2" id="KW-1185">Reference proteome</keyword>
<dbReference type="Proteomes" id="UP001595596">
    <property type="component" value="Unassembled WGS sequence"/>
</dbReference>
<proteinExistence type="predicted"/>
<gene>
    <name evidence="1" type="ORF">ACFOMP_08390</name>
</gene>
<evidence type="ECO:0000313" key="2">
    <source>
        <dbReference type="Proteomes" id="UP001595596"/>
    </source>
</evidence>
<protein>
    <submittedName>
        <fullName evidence="1">Uncharacterized protein</fullName>
    </submittedName>
</protein>
<comment type="caution">
    <text evidence="1">The sequence shown here is derived from an EMBL/GenBank/DDBJ whole genome shotgun (WGS) entry which is preliminary data.</text>
</comment>
<dbReference type="EMBL" id="JBHRXE010000018">
    <property type="protein sequence ID" value="MFC3569467.1"/>
    <property type="molecule type" value="Genomic_DNA"/>
</dbReference>
<evidence type="ECO:0000313" key="1">
    <source>
        <dbReference type="EMBL" id="MFC3569467.1"/>
    </source>
</evidence>
<dbReference type="RefSeq" id="WP_379029435.1">
    <property type="nucleotide sequence ID" value="NZ_JBHRXE010000018.1"/>
</dbReference>
<reference evidence="2" key="1">
    <citation type="journal article" date="2019" name="Int. J. Syst. Evol. Microbiol.">
        <title>The Global Catalogue of Microorganisms (GCM) 10K type strain sequencing project: providing services to taxonomists for standard genome sequencing and annotation.</title>
        <authorList>
            <consortium name="The Broad Institute Genomics Platform"/>
            <consortium name="The Broad Institute Genome Sequencing Center for Infectious Disease"/>
            <person name="Wu L."/>
            <person name="Ma J."/>
        </authorList>
    </citation>
    <scope>NUCLEOTIDE SEQUENCE [LARGE SCALE GENOMIC DNA]</scope>
    <source>
        <strain evidence="2">VKM B-3226</strain>
    </source>
</reference>